<comment type="caution">
    <text evidence="10">The sequence shown here is derived from an EMBL/GenBank/DDBJ whole genome shotgun (WGS) entry which is preliminary data.</text>
</comment>
<evidence type="ECO:0000256" key="3">
    <source>
        <dbReference type="ARBA" id="ARBA00022525"/>
    </source>
</evidence>
<evidence type="ECO:0000313" key="10">
    <source>
        <dbReference type="EMBL" id="KAJ5086250.1"/>
    </source>
</evidence>
<sequence>MLSLWKFALLALPVARASPALKRDSDPTVTISHPEATIVGSSGSNKIDSFNGIPFAVAPTGSLRLKPPQPIQTSLGTVKATGLAKSCPQFFFSTDKDNLPTAVLGELSNIPLFQTVTNTGEDCLNINIRRPSDTKSDAKLPVLVWIFGGGFELGSTTMYDGASLVADSVDLKMPIIFVAINYRVGGFGFLPGSEVLKDGSANLGLRDQRLALEWVADNIEAFGGDPSKVTIWGESAGSISVFDQMALYDGNNKYNGSPLFQGGIMNSGSMVPADPIDGKKGQAVYDAVVKDAGCSKADDTLDCLRKLDYDKFLNAANSVPGILGYNSVALSYLPRPDGKVLTDSPDKLVKHGKYASVPFIVGDQEDEGTIFSLFQANLTTTDDIVQYLKNLFFFNASEQDLKDLVAAYPDINKYGSPFRSSILNNWYPQYKRIAAILGDLTFTITRRAFLTLARKAKPDVPVWSYLSSYDHGTPILGTFHGSDILQVFYGIKSNYASKSIHSYYLSFVYDQDPNSRAKDFMNWPQWGSNQTLMNFFNDHGALIADDFRQKTCDLIMDKVASFYI</sequence>
<accession>A0A9W9JYK7</accession>
<evidence type="ECO:0000256" key="8">
    <source>
        <dbReference type="RuleBase" id="RU361235"/>
    </source>
</evidence>
<dbReference type="InterPro" id="IPR050309">
    <property type="entry name" value="Type-B_Carboxylest/Lipase"/>
</dbReference>
<dbReference type="EC" id="3.1.1.-" evidence="8"/>
<keyword evidence="11" id="KW-1185">Reference proteome</keyword>
<organism evidence="10 11">
    <name type="scientific">Penicillium alfredii</name>
    <dbReference type="NCBI Taxonomy" id="1506179"/>
    <lineage>
        <taxon>Eukaryota</taxon>
        <taxon>Fungi</taxon>
        <taxon>Dikarya</taxon>
        <taxon>Ascomycota</taxon>
        <taxon>Pezizomycotina</taxon>
        <taxon>Eurotiomycetes</taxon>
        <taxon>Eurotiomycetidae</taxon>
        <taxon>Eurotiales</taxon>
        <taxon>Aspergillaceae</taxon>
        <taxon>Penicillium</taxon>
    </lineage>
</organism>
<evidence type="ECO:0000256" key="6">
    <source>
        <dbReference type="ARBA" id="ARBA00023098"/>
    </source>
</evidence>
<evidence type="ECO:0000256" key="4">
    <source>
        <dbReference type="ARBA" id="ARBA00022729"/>
    </source>
</evidence>
<feature type="chain" id="PRO_5041018673" description="Carboxylic ester hydrolase" evidence="8">
    <location>
        <begin position="18"/>
        <end position="564"/>
    </location>
</feature>
<dbReference type="InterPro" id="IPR002018">
    <property type="entry name" value="CarbesteraseB"/>
</dbReference>
<dbReference type="Proteomes" id="UP001141434">
    <property type="component" value="Unassembled WGS sequence"/>
</dbReference>
<evidence type="ECO:0000256" key="7">
    <source>
        <dbReference type="ARBA" id="ARBA00023180"/>
    </source>
</evidence>
<keyword evidence="3" id="KW-0964">Secreted</keyword>
<dbReference type="GO" id="GO:0016787">
    <property type="term" value="F:hydrolase activity"/>
    <property type="evidence" value="ECO:0007669"/>
    <property type="project" value="UniProtKB-KW"/>
</dbReference>
<dbReference type="EMBL" id="JAPMSZ010000010">
    <property type="protein sequence ID" value="KAJ5086250.1"/>
    <property type="molecule type" value="Genomic_DNA"/>
</dbReference>
<keyword evidence="5 8" id="KW-0378">Hydrolase</keyword>
<evidence type="ECO:0000313" key="11">
    <source>
        <dbReference type="Proteomes" id="UP001141434"/>
    </source>
</evidence>
<dbReference type="FunFam" id="3.40.50.1820:FF:000213">
    <property type="entry name" value="Carboxylic ester hydrolase"/>
    <property type="match status" value="1"/>
</dbReference>
<dbReference type="InterPro" id="IPR019826">
    <property type="entry name" value="Carboxylesterase_B_AS"/>
</dbReference>
<comment type="similarity">
    <text evidence="2 8">Belongs to the type-B carboxylesterase/lipase family.</text>
</comment>
<dbReference type="InterPro" id="IPR029058">
    <property type="entry name" value="AB_hydrolase_fold"/>
</dbReference>
<evidence type="ECO:0000259" key="9">
    <source>
        <dbReference type="Pfam" id="PF00135"/>
    </source>
</evidence>
<feature type="signal peptide" evidence="8">
    <location>
        <begin position="1"/>
        <end position="17"/>
    </location>
</feature>
<dbReference type="RefSeq" id="XP_056508375.1">
    <property type="nucleotide sequence ID" value="XM_056658082.1"/>
</dbReference>
<dbReference type="GO" id="GO:0017000">
    <property type="term" value="P:antibiotic biosynthetic process"/>
    <property type="evidence" value="ECO:0007669"/>
    <property type="project" value="UniProtKB-ARBA"/>
</dbReference>
<dbReference type="PROSITE" id="PS00122">
    <property type="entry name" value="CARBOXYLESTERASE_B_1"/>
    <property type="match status" value="1"/>
</dbReference>
<comment type="subcellular location">
    <subcellularLocation>
        <location evidence="1">Secreted</location>
    </subcellularLocation>
</comment>
<dbReference type="SUPFAM" id="SSF53474">
    <property type="entry name" value="alpha/beta-Hydrolases"/>
    <property type="match status" value="1"/>
</dbReference>
<dbReference type="GO" id="GO:0072330">
    <property type="term" value="P:monocarboxylic acid biosynthetic process"/>
    <property type="evidence" value="ECO:0007669"/>
    <property type="project" value="UniProtKB-ARBA"/>
</dbReference>
<proteinExistence type="inferred from homology"/>
<name>A0A9W9JYK7_9EURO</name>
<feature type="domain" description="Carboxylesterase type B" evidence="9">
    <location>
        <begin position="37"/>
        <end position="552"/>
    </location>
</feature>
<keyword evidence="7" id="KW-0325">Glycoprotein</keyword>
<dbReference type="PANTHER" id="PTHR11559">
    <property type="entry name" value="CARBOXYLESTERASE"/>
    <property type="match status" value="1"/>
</dbReference>
<dbReference type="OrthoDB" id="408631at2759"/>
<reference evidence="10" key="1">
    <citation type="submission" date="2022-11" db="EMBL/GenBank/DDBJ databases">
        <authorList>
            <person name="Petersen C."/>
        </authorList>
    </citation>
    <scope>NUCLEOTIDE SEQUENCE</scope>
    <source>
        <strain evidence="10">IBT 34128</strain>
    </source>
</reference>
<dbReference type="GO" id="GO:0005576">
    <property type="term" value="C:extracellular region"/>
    <property type="evidence" value="ECO:0007669"/>
    <property type="project" value="UniProtKB-SubCell"/>
</dbReference>
<dbReference type="Gene3D" id="3.40.50.1820">
    <property type="entry name" value="alpha/beta hydrolase"/>
    <property type="match status" value="1"/>
</dbReference>
<gene>
    <name evidence="10" type="ORF">NUU61_007557</name>
</gene>
<dbReference type="AlphaFoldDB" id="A0A9W9JYK7"/>
<dbReference type="GeneID" id="81397251"/>
<evidence type="ECO:0000256" key="2">
    <source>
        <dbReference type="ARBA" id="ARBA00005964"/>
    </source>
</evidence>
<reference evidence="10" key="2">
    <citation type="journal article" date="2023" name="IMA Fungus">
        <title>Comparative genomic study of the Penicillium genus elucidates a diverse pangenome and 15 lateral gene transfer events.</title>
        <authorList>
            <person name="Petersen C."/>
            <person name="Sorensen T."/>
            <person name="Nielsen M.R."/>
            <person name="Sondergaard T.E."/>
            <person name="Sorensen J.L."/>
            <person name="Fitzpatrick D.A."/>
            <person name="Frisvad J.C."/>
            <person name="Nielsen K.L."/>
        </authorList>
    </citation>
    <scope>NUCLEOTIDE SEQUENCE</scope>
    <source>
        <strain evidence="10">IBT 34128</strain>
    </source>
</reference>
<protein>
    <recommendedName>
        <fullName evidence="8">Carboxylic ester hydrolase</fullName>
        <ecNumber evidence="8">3.1.1.-</ecNumber>
    </recommendedName>
</protein>
<keyword evidence="4 8" id="KW-0732">Signal</keyword>
<dbReference type="Pfam" id="PF00135">
    <property type="entry name" value="COesterase"/>
    <property type="match status" value="1"/>
</dbReference>
<evidence type="ECO:0000256" key="5">
    <source>
        <dbReference type="ARBA" id="ARBA00022801"/>
    </source>
</evidence>
<keyword evidence="6" id="KW-0443">Lipid metabolism</keyword>
<dbReference type="GO" id="GO:0006629">
    <property type="term" value="P:lipid metabolic process"/>
    <property type="evidence" value="ECO:0007669"/>
    <property type="project" value="UniProtKB-KW"/>
</dbReference>
<evidence type="ECO:0000256" key="1">
    <source>
        <dbReference type="ARBA" id="ARBA00004613"/>
    </source>
</evidence>